<evidence type="ECO:0000256" key="1">
    <source>
        <dbReference type="SAM" id="MobiDB-lite"/>
    </source>
</evidence>
<evidence type="ECO:0000313" key="2">
    <source>
        <dbReference type="EMBL" id="KAF2581351.1"/>
    </source>
</evidence>
<feature type="compositionally biased region" description="Basic and acidic residues" evidence="1">
    <location>
        <begin position="1"/>
        <end position="10"/>
    </location>
</feature>
<accession>A0A8S9JGJ9</accession>
<dbReference type="EMBL" id="QGKW02001660">
    <property type="protein sequence ID" value="KAF2581351.1"/>
    <property type="molecule type" value="Genomic_DNA"/>
</dbReference>
<proteinExistence type="predicted"/>
<name>A0A8S9JGJ9_BRACR</name>
<evidence type="ECO:0000313" key="3">
    <source>
        <dbReference type="Proteomes" id="UP000712281"/>
    </source>
</evidence>
<dbReference type="AlphaFoldDB" id="A0A8S9JGJ9"/>
<comment type="caution">
    <text evidence="2">The sequence shown here is derived from an EMBL/GenBank/DDBJ whole genome shotgun (WGS) entry which is preliminary data.</text>
</comment>
<protein>
    <submittedName>
        <fullName evidence="2">Uncharacterized protein</fullName>
    </submittedName>
</protein>
<dbReference type="Proteomes" id="UP000712281">
    <property type="component" value="Unassembled WGS sequence"/>
</dbReference>
<organism evidence="2 3">
    <name type="scientific">Brassica cretica</name>
    <name type="common">Mustard</name>
    <dbReference type="NCBI Taxonomy" id="69181"/>
    <lineage>
        <taxon>Eukaryota</taxon>
        <taxon>Viridiplantae</taxon>
        <taxon>Streptophyta</taxon>
        <taxon>Embryophyta</taxon>
        <taxon>Tracheophyta</taxon>
        <taxon>Spermatophyta</taxon>
        <taxon>Magnoliopsida</taxon>
        <taxon>eudicotyledons</taxon>
        <taxon>Gunneridae</taxon>
        <taxon>Pentapetalae</taxon>
        <taxon>rosids</taxon>
        <taxon>malvids</taxon>
        <taxon>Brassicales</taxon>
        <taxon>Brassicaceae</taxon>
        <taxon>Brassiceae</taxon>
        <taxon>Brassica</taxon>
    </lineage>
</organism>
<sequence>MTRSNKEERSSAQSPVHAERRASVDQFDHLVVDLGEALFQTFAGRAGTRPDRSVWSDWKHEPQLGHLECSGLYAGRTGPWTGANQ</sequence>
<feature type="region of interest" description="Disordered" evidence="1">
    <location>
        <begin position="1"/>
        <end position="22"/>
    </location>
</feature>
<gene>
    <name evidence="2" type="ORF">F2Q68_00005448</name>
</gene>
<reference evidence="2" key="1">
    <citation type="submission" date="2019-12" db="EMBL/GenBank/DDBJ databases">
        <title>Genome sequencing and annotation of Brassica cretica.</title>
        <authorList>
            <person name="Studholme D.J."/>
            <person name="Sarris P.F."/>
        </authorList>
    </citation>
    <scope>NUCLEOTIDE SEQUENCE</scope>
    <source>
        <strain evidence="2">PFS-001/15</strain>
        <tissue evidence="2">Leaf</tissue>
    </source>
</reference>